<dbReference type="GO" id="GO:0006826">
    <property type="term" value="P:iron ion transport"/>
    <property type="evidence" value="ECO:0007669"/>
    <property type="project" value="InterPro"/>
</dbReference>
<dbReference type="PANTHER" id="PTHR11431:SF47">
    <property type="entry name" value="FERRITIN LIGHT CHAIN"/>
    <property type="match status" value="1"/>
</dbReference>
<comment type="subcellular location">
    <subcellularLocation>
        <location evidence="9">Autolysosome</location>
    </subcellularLocation>
    <subcellularLocation>
        <location evidence="1">Cytoplasm</location>
    </subcellularLocation>
</comment>
<evidence type="ECO:0000256" key="3">
    <source>
        <dbReference type="ARBA" id="ARBA00022434"/>
    </source>
</evidence>
<dbReference type="FunFam" id="1.20.1260.10:FF:000009">
    <property type="entry name" value="Ferritin light chain"/>
    <property type="match status" value="1"/>
</dbReference>
<evidence type="ECO:0000313" key="14">
    <source>
        <dbReference type="RefSeq" id="XP_021569425.1"/>
    </source>
</evidence>
<keyword evidence="4" id="KW-0963">Cytoplasm</keyword>
<dbReference type="Pfam" id="PF00210">
    <property type="entry name" value="Ferritin"/>
    <property type="match status" value="1"/>
</dbReference>
<keyword evidence="6 10" id="KW-0408">Iron</keyword>
<keyword evidence="5 10" id="KW-0479">Metal-binding</keyword>
<evidence type="ECO:0000313" key="13">
    <source>
        <dbReference type="Proteomes" id="UP000189704"/>
    </source>
</evidence>
<dbReference type="InterPro" id="IPR012347">
    <property type="entry name" value="Ferritin-like"/>
</dbReference>
<dbReference type="Gene3D" id="1.20.1260.10">
    <property type="match status" value="1"/>
</dbReference>
<name>A0A3Q0E577_CARSF</name>
<dbReference type="RefSeq" id="XP_021569425.1">
    <property type="nucleotide sequence ID" value="XM_021713750.1"/>
</dbReference>
<dbReference type="KEGG" id="csyr:103263058"/>
<organism evidence="13 14">
    <name type="scientific">Carlito syrichta</name>
    <name type="common">Philippine tarsier</name>
    <name type="synonym">Tarsius syrichta</name>
    <dbReference type="NCBI Taxonomy" id="1868482"/>
    <lineage>
        <taxon>Eukaryota</taxon>
        <taxon>Metazoa</taxon>
        <taxon>Chordata</taxon>
        <taxon>Craniata</taxon>
        <taxon>Vertebrata</taxon>
        <taxon>Euteleostomi</taxon>
        <taxon>Mammalia</taxon>
        <taxon>Eutheria</taxon>
        <taxon>Euarchontoglires</taxon>
        <taxon>Primates</taxon>
        <taxon>Haplorrhini</taxon>
        <taxon>Tarsiiformes</taxon>
        <taxon>Tarsiidae</taxon>
        <taxon>Carlito</taxon>
    </lineage>
</organism>
<dbReference type="Proteomes" id="UP000189704">
    <property type="component" value="Unplaced"/>
</dbReference>
<comment type="function">
    <text evidence="11">Stores iron in a soluble, non-toxic, readily available form. Important for iron homeostasis. Iron is taken up in the ferrous form and deposited as ferric hydroxides after oxidation.</text>
</comment>
<comment type="similarity">
    <text evidence="2 11">Belongs to the ferritin family.</text>
</comment>
<dbReference type="GO" id="GO:0044754">
    <property type="term" value="C:autolysosome"/>
    <property type="evidence" value="ECO:0007669"/>
    <property type="project" value="UniProtKB-SubCell"/>
</dbReference>
<evidence type="ECO:0000256" key="1">
    <source>
        <dbReference type="ARBA" id="ARBA00004496"/>
    </source>
</evidence>
<protein>
    <recommendedName>
        <fullName evidence="11">Ferritin</fullName>
    </recommendedName>
</protein>
<dbReference type="AlphaFoldDB" id="A0A3Q0E577"/>
<feature type="domain" description="Ferritin-like diiron" evidence="12">
    <location>
        <begin position="187"/>
        <end position="334"/>
    </location>
</feature>
<dbReference type="CDD" id="cd00904">
    <property type="entry name" value="Ferritin"/>
    <property type="match status" value="1"/>
</dbReference>
<evidence type="ECO:0000256" key="7">
    <source>
        <dbReference type="ARBA" id="ARBA00023228"/>
    </source>
</evidence>
<dbReference type="InterPro" id="IPR009078">
    <property type="entry name" value="Ferritin-like_SF"/>
</dbReference>
<dbReference type="GO" id="GO:0006879">
    <property type="term" value="P:intracellular iron ion homeostasis"/>
    <property type="evidence" value="ECO:0007669"/>
    <property type="project" value="UniProtKB-KW"/>
</dbReference>
<dbReference type="GO" id="GO:0008199">
    <property type="term" value="F:ferric iron binding"/>
    <property type="evidence" value="ECO:0007669"/>
    <property type="project" value="InterPro"/>
</dbReference>
<proteinExistence type="inferred from homology"/>
<dbReference type="GO" id="GO:0008198">
    <property type="term" value="F:ferrous iron binding"/>
    <property type="evidence" value="ECO:0007669"/>
    <property type="project" value="TreeGrafter"/>
</dbReference>
<dbReference type="InterPro" id="IPR001519">
    <property type="entry name" value="Ferritin"/>
</dbReference>
<keyword evidence="7" id="KW-0458">Lysosome</keyword>
<evidence type="ECO:0000259" key="12">
    <source>
        <dbReference type="PROSITE" id="PS50905"/>
    </source>
</evidence>
<dbReference type="STRING" id="1868482.ENSTSYP00000032721"/>
<evidence type="ECO:0000256" key="5">
    <source>
        <dbReference type="ARBA" id="ARBA00022723"/>
    </source>
</evidence>
<evidence type="ECO:0000256" key="9">
    <source>
        <dbReference type="ARBA" id="ARBA00044942"/>
    </source>
</evidence>
<dbReference type="InterPro" id="IPR009040">
    <property type="entry name" value="Ferritin-like_diiron"/>
</dbReference>
<evidence type="ECO:0000256" key="11">
    <source>
        <dbReference type="RuleBase" id="RU361145"/>
    </source>
</evidence>
<keyword evidence="8" id="KW-0968">Cytoplasmic vesicle</keyword>
<dbReference type="InterPro" id="IPR008331">
    <property type="entry name" value="Ferritin_DPS_dom"/>
</dbReference>
<evidence type="ECO:0000256" key="4">
    <source>
        <dbReference type="ARBA" id="ARBA00022490"/>
    </source>
</evidence>
<dbReference type="PROSITE" id="PS00204">
    <property type="entry name" value="FERRITIN_2"/>
    <property type="match status" value="1"/>
</dbReference>
<keyword evidence="3 11" id="KW-0409">Iron storage</keyword>
<evidence type="ECO:0000256" key="10">
    <source>
        <dbReference type="PIRSR" id="PIRSR601519-1"/>
    </source>
</evidence>
<evidence type="ECO:0000256" key="6">
    <source>
        <dbReference type="ARBA" id="ARBA00023004"/>
    </source>
</evidence>
<gene>
    <name evidence="14" type="primary">LOC103263058</name>
</gene>
<dbReference type="GeneID" id="103263058"/>
<dbReference type="InterPro" id="IPR014034">
    <property type="entry name" value="Ferritin_CS"/>
</dbReference>
<evidence type="ECO:0000256" key="2">
    <source>
        <dbReference type="ARBA" id="ARBA00007513"/>
    </source>
</evidence>
<keyword evidence="13" id="KW-1185">Reference proteome</keyword>
<dbReference type="OrthoDB" id="186462at2759"/>
<dbReference type="PANTHER" id="PTHR11431">
    <property type="entry name" value="FERRITIN"/>
    <property type="match status" value="1"/>
</dbReference>
<evidence type="ECO:0000256" key="8">
    <source>
        <dbReference type="ARBA" id="ARBA00023329"/>
    </source>
</evidence>
<reference evidence="14" key="1">
    <citation type="submission" date="2025-08" db="UniProtKB">
        <authorList>
            <consortium name="RefSeq"/>
        </authorList>
    </citation>
    <scope>IDENTIFICATION</scope>
</reference>
<dbReference type="GO" id="GO:0031410">
    <property type="term" value="C:cytoplasmic vesicle"/>
    <property type="evidence" value="ECO:0007669"/>
    <property type="project" value="UniProtKB-KW"/>
</dbReference>
<dbReference type="PROSITE" id="PS50905">
    <property type="entry name" value="FERRITIN_LIKE"/>
    <property type="match status" value="1"/>
</dbReference>
<accession>A0A3Q0E577</accession>
<feature type="binding site" evidence="10">
    <location>
        <position position="284"/>
    </location>
    <ligand>
        <name>Fe cation</name>
        <dbReference type="ChEBI" id="CHEBI:24875"/>
        <label>1</label>
    </ligand>
</feature>
<sequence>MICIVAGKQIRETVTPSLINRKLHLFLERRRLAQRTPVAKAGPRSQSSLSLYKFYIGFVGKGHFVVFIYLPYNSVCIPAYLCFVVMFHQTELNTTENEGNIPHPHYSCQSLGSALGGPTDLSLASTVFGRNRPRDSSLPASHCPPISSLLATSETTFSATSCFWDQRPPFLQLAPFCRPTLSSQVRQNYSTEVEAAVNRLVNLHLRASYTSLSLGFYFDGDDVALEGVGHFFRELAEEKHEGAERLLKMQNQRGGRALFQDTQKPSQDEWGKTLDAMEAAMALEKSLNQALLDLHALGSTDPHLCDFLENHFLDEEVKLIKKMGDHLTNLRRLTQPESGLGEYLFERLTLKRPLGGPPLKVSGLLLPEPPPPATGQLFNHPGPHKNKGFCSKKKTRALYFLSLKSQ</sequence>
<dbReference type="SUPFAM" id="SSF47240">
    <property type="entry name" value="Ferritin-like"/>
    <property type="match status" value="1"/>
</dbReference>